<dbReference type="AlphaFoldDB" id="A0A9P8M7G1"/>
<protein>
    <recommendedName>
        <fullName evidence="3">BTB domain-containing protein</fullName>
    </recommendedName>
</protein>
<dbReference type="InterPro" id="IPR011333">
    <property type="entry name" value="SKP1/BTB/POZ_sf"/>
</dbReference>
<sequence>MQASSIGKSNLISSEVLVAASKPFTFIVGPHGREFTIHSAIVATQSPSLERLVNGPMQEGTEGKANWESIDEDTFVCFWQIGRPVDHGWGGPVGYDTAPADAVAEPVKDDFWGPVTTKTAMKNKKSPKPPSKQELLWKRRIALRRTSLNLDGNRPAWKTKAGSEAGHLLCHAKVYVFAECYGITQLMTLSYNKLHQSLIDLNLHAKTLADVIGLAQYSYETLVPDDLKELVVLFAACEVERLWKEEQFQDLLGTHSGLGKAIIGAVLDRLE</sequence>
<reference evidence="1 2" key="1">
    <citation type="submission" date="2020-07" db="EMBL/GenBank/DDBJ databases">
        <title>Metarhizium humberi genome.</title>
        <authorList>
            <person name="Lysoe E."/>
        </authorList>
    </citation>
    <scope>NUCLEOTIDE SEQUENCE [LARGE SCALE GENOMIC DNA]</scope>
    <source>
        <strain evidence="1 2">ESALQ1638</strain>
    </source>
</reference>
<dbReference type="PANTHER" id="PTHR47843">
    <property type="entry name" value="BTB DOMAIN-CONTAINING PROTEIN-RELATED"/>
    <property type="match status" value="1"/>
</dbReference>
<proteinExistence type="predicted"/>
<dbReference type="Proteomes" id="UP000764110">
    <property type="component" value="Unassembled WGS sequence"/>
</dbReference>
<name>A0A9P8M7G1_9HYPO</name>
<dbReference type="CDD" id="cd18186">
    <property type="entry name" value="BTB_POZ_ZBTB_KLHL-like"/>
    <property type="match status" value="1"/>
</dbReference>
<dbReference type="Gene3D" id="3.30.710.10">
    <property type="entry name" value="Potassium Channel Kv1.1, Chain A"/>
    <property type="match status" value="1"/>
</dbReference>
<gene>
    <name evidence="1" type="ORF">MHUMG1_08913</name>
</gene>
<evidence type="ECO:0008006" key="3">
    <source>
        <dbReference type="Google" id="ProtNLM"/>
    </source>
</evidence>
<accession>A0A9P8M7G1</accession>
<comment type="caution">
    <text evidence="1">The sequence shown here is derived from an EMBL/GenBank/DDBJ whole genome shotgun (WGS) entry which is preliminary data.</text>
</comment>
<evidence type="ECO:0000313" key="2">
    <source>
        <dbReference type="Proteomes" id="UP000764110"/>
    </source>
</evidence>
<dbReference type="EMBL" id="JACEFI010000021">
    <property type="protein sequence ID" value="KAH0593455.1"/>
    <property type="molecule type" value="Genomic_DNA"/>
</dbReference>
<organism evidence="1 2">
    <name type="scientific">Metarhizium humberi</name>
    <dbReference type="NCBI Taxonomy" id="2596975"/>
    <lineage>
        <taxon>Eukaryota</taxon>
        <taxon>Fungi</taxon>
        <taxon>Dikarya</taxon>
        <taxon>Ascomycota</taxon>
        <taxon>Pezizomycotina</taxon>
        <taxon>Sordariomycetes</taxon>
        <taxon>Hypocreomycetidae</taxon>
        <taxon>Hypocreales</taxon>
        <taxon>Clavicipitaceae</taxon>
        <taxon>Metarhizium</taxon>
    </lineage>
</organism>
<evidence type="ECO:0000313" key="1">
    <source>
        <dbReference type="EMBL" id="KAH0593455.1"/>
    </source>
</evidence>
<keyword evidence="2" id="KW-1185">Reference proteome</keyword>